<dbReference type="GO" id="GO:0030414">
    <property type="term" value="F:peptidase inhibitor activity"/>
    <property type="evidence" value="ECO:0007669"/>
    <property type="project" value="InterPro"/>
</dbReference>
<feature type="domain" description="MPN" evidence="3">
    <location>
        <begin position="520"/>
        <end position="655"/>
    </location>
</feature>
<dbReference type="AlphaFoldDB" id="A0A0V1LMQ1"/>
<dbReference type="GO" id="GO:0008237">
    <property type="term" value="F:metallopeptidase activity"/>
    <property type="evidence" value="ECO:0007669"/>
    <property type="project" value="InterPro"/>
</dbReference>
<dbReference type="Pfam" id="PF00042">
    <property type="entry name" value="Globin"/>
    <property type="match status" value="1"/>
</dbReference>
<feature type="domain" description="Globin" evidence="2">
    <location>
        <begin position="110"/>
        <end position="259"/>
    </location>
</feature>
<dbReference type="InterPro" id="IPR024969">
    <property type="entry name" value="EIF3F/CSN6-like_C"/>
</dbReference>
<feature type="domain" description="WAP" evidence="4">
    <location>
        <begin position="296"/>
        <end position="343"/>
    </location>
</feature>
<dbReference type="InterPro" id="IPR044399">
    <property type="entry name" value="Mb-like_M"/>
</dbReference>
<dbReference type="EMBL" id="JYDW01000025">
    <property type="protein sequence ID" value="KRZ60783.1"/>
    <property type="molecule type" value="Genomic_DNA"/>
</dbReference>
<dbReference type="Gene3D" id="4.10.75.10">
    <property type="entry name" value="Elafin-like"/>
    <property type="match status" value="3"/>
</dbReference>
<evidence type="ECO:0000256" key="1">
    <source>
        <dbReference type="SAM" id="MobiDB-lite"/>
    </source>
</evidence>
<dbReference type="Pfam" id="PF01398">
    <property type="entry name" value="JAB"/>
    <property type="match status" value="1"/>
</dbReference>
<dbReference type="InterPro" id="IPR006150">
    <property type="entry name" value="Cys_repeat_1"/>
</dbReference>
<dbReference type="PROSITE" id="PS01033">
    <property type="entry name" value="GLOBIN"/>
    <property type="match status" value="1"/>
</dbReference>
<dbReference type="GO" id="GO:0071541">
    <property type="term" value="C:eukaryotic translation initiation factor 3 complex, eIF3m"/>
    <property type="evidence" value="ECO:0007669"/>
    <property type="project" value="TreeGrafter"/>
</dbReference>
<dbReference type="InterPro" id="IPR000555">
    <property type="entry name" value="JAMM/MPN+_dom"/>
</dbReference>
<dbReference type="GO" id="GO:0020037">
    <property type="term" value="F:heme binding"/>
    <property type="evidence" value="ECO:0007669"/>
    <property type="project" value="InterPro"/>
</dbReference>
<dbReference type="PANTHER" id="PTHR10540">
    <property type="entry name" value="EUKARYOTIC TRANSLATION INITIATION FACTOR 3 SUBUNIT F-RELATED"/>
    <property type="match status" value="1"/>
</dbReference>
<evidence type="ECO:0000313" key="6">
    <source>
        <dbReference type="Proteomes" id="UP000054721"/>
    </source>
</evidence>
<dbReference type="CDD" id="cd01040">
    <property type="entry name" value="Mb-like"/>
    <property type="match status" value="1"/>
</dbReference>
<dbReference type="Pfam" id="PF00095">
    <property type="entry name" value="WAP"/>
    <property type="match status" value="4"/>
</dbReference>
<accession>A0A0V1LMQ1</accession>
<dbReference type="CDD" id="cd00199">
    <property type="entry name" value="WAP"/>
    <property type="match status" value="1"/>
</dbReference>
<comment type="caution">
    <text evidence="5">The sequence shown here is derived from an EMBL/GenBank/DDBJ whole genome shotgun (WGS) entry which is preliminary data.</text>
</comment>
<evidence type="ECO:0000259" key="3">
    <source>
        <dbReference type="PROSITE" id="PS50249"/>
    </source>
</evidence>
<dbReference type="GO" id="GO:0031369">
    <property type="term" value="F:translation initiation factor binding"/>
    <property type="evidence" value="ECO:0007669"/>
    <property type="project" value="TreeGrafter"/>
</dbReference>
<gene>
    <name evidence="5" type="primary">EIF3F</name>
    <name evidence="5" type="ORF">T02_12832</name>
</gene>
<dbReference type="InterPro" id="IPR008197">
    <property type="entry name" value="WAP_dom"/>
</dbReference>
<dbReference type="OrthoDB" id="5917158at2759"/>
<reference evidence="5 6" key="1">
    <citation type="submission" date="2015-05" db="EMBL/GenBank/DDBJ databases">
        <title>Evolution of Trichinella species and genotypes.</title>
        <authorList>
            <person name="Korhonen P.K."/>
            <person name="Edoardo P."/>
            <person name="Giuseppe L.R."/>
            <person name="Gasser R.B."/>
        </authorList>
    </citation>
    <scope>NUCLEOTIDE SEQUENCE [LARGE SCALE GENOMIC DNA]</scope>
    <source>
        <strain evidence="5">ISS10</strain>
    </source>
</reference>
<dbReference type="SUPFAM" id="SSF57256">
    <property type="entry name" value="Elafin-like"/>
    <property type="match status" value="4"/>
</dbReference>
<sequence>MNYGCRQISNQHFVTIVCYRLEIEKKNSCESSGWFILLSAFTGPSSWHIFWFQQLPFWFLRLKMPATPNFHRRCSTVANRAAQRTLRFCSTCLGNTGIYLYSEKSGRTLNLSVYDKRLIEESWCALRDKDEVAKQIFLRVLTSNEKIRTIFDLHTCPDDELEENSAFQRHVKSLSLFLSICADSLSVSPDRLVSIARSIGEKHVNFRWVSFDAEYWLLMKCAMVEVISSKQRPKISHLVNTAWNSLLSFVIFEIKHSFLEAQKSKNTKSEDDHNTKQMASAEIYLALFCICWNIVEAIKPGKCPAPPEGPAGPAQDECQQDEDCPGAEKCCATLLGKICLLPESPTEPVTEFQGVCPDFSYPLKWCATSPCPRGYYCFEKICCRHTKPGDCPDSMEGIPAGPPCDSDIDCESILKCCVIQSRSRCAFPAGFNAGTLSLTNRPPKVTGVPGSKRPSPFFSVPLQNVVADYQPMPAMYTDIDQWGGDYGELASYPHSYSADYPIAYVGFLFISAMISSDFTVRVHPVVILSIVDAYERRDSKVTVNNRGVGSLLGYYEKNAVEIVNCYAVKYQAIRDECLFDKNMNKEMFDMNQLANPYTTSNEIHDSDQTLHDFYMSLVQKKTVGRDNIPVIHLVVDMANTEPHLGIYAFVLYKVKIPQTEDYQSLMLIPVQLQVVASEAERVALSSFMLPTDYQKREFPVASDFEQMKRRLSELLCSMAYLRHYVMNVLEGNIDGDTMVGRRLLQTMKEFQQSDRSLHESVMGSGLKDFLMLAYLTELTKTQLTLQDNIRLVMLKFIITYSADTHSDSHAAVDEGFLKTSIYLYDYCSRGRALIRPSLGLCPKMTDLKNHTWLSEQLEIVDLCFSDSDCTGTLKCCNTSAGATCLYPKLNDIYSTSNETEDEEGVVAYQAVADKVCPDGTNYLKRCFANTCPESYYCYFEICCKHTKQGSCPAALPGGGTPAGPHCDNDVECPTIMKCCVINDQNRCVYPEGYAGGTVLLPSAAPPPRPGYPLRPPLSRPFPGPYRPTRLPPYRLPHPYLPPYRPHPFRPPPPPPLRIPPPPPYPPYSLIRPLPPPIIPVRVPYPIRPPYRPADLYPSYPPFTNGRPIPYSNDPLYPLGNALDLQPEPGEGYNFGSFPFGQGPEPMDAHKDFNGPHGGEPDGIGPDGMPYSADMYGPQELVHGSPFGPVDMPFARPEEKETSAVDETNPTAVTDVKI</sequence>
<feature type="compositionally biased region" description="Gly residues" evidence="1">
    <location>
        <begin position="1155"/>
        <end position="1165"/>
    </location>
</feature>
<feature type="region of interest" description="Disordered" evidence="1">
    <location>
        <begin position="1151"/>
        <end position="1217"/>
    </location>
</feature>
<name>A0A0V1LMQ1_9BILA</name>
<dbReference type="PANTHER" id="PTHR10540:SF6">
    <property type="entry name" value="EUKARYOTIC TRANSLATION INITIATION FACTOR 3 SUBUNIT F"/>
    <property type="match status" value="1"/>
</dbReference>
<keyword evidence="6" id="KW-1185">Reference proteome</keyword>
<dbReference type="STRING" id="6335.A0A0V1LMQ1"/>
<dbReference type="SMART" id="SM00289">
    <property type="entry name" value="WR1"/>
    <property type="match status" value="2"/>
</dbReference>
<dbReference type="InterPro" id="IPR000971">
    <property type="entry name" value="Globin"/>
</dbReference>
<dbReference type="SMART" id="SM00232">
    <property type="entry name" value="JAB_MPN"/>
    <property type="match status" value="1"/>
</dbReference>
<proteinExistence type="predicted"/>
<dbReference type="Gene3D" id="3.40.140.10">
    <property type="entry name" value="Cytidine Deaminase, domain 2"/>
    <property type="match status" value="1"/>
</dbReference>
<dbReference type="InterPro" id="IPR009050">
    <property type="entry name" value="Globin-like_sf"/>
</dbReference>
<dbReference type="InterPro" id="IPR012292">
    <property type="entry name" value="Globin/Proto"/>
</dbReference>
<dbReference type="GO" id="GO:0019825">
    <property type="term" value="F:oxygen binding"/>
    <property type="evidence" value="ECO:0007669"/>
    <property type="project" value="InterPro"/>
</dbReference>
<protein>
    <submittedName>
        <fullName evidence="5">Eukaryotic translation initiation factor 3 subunit F</fullName>
    </submittedName>
</protein>
<evidence type="ECO:0000259" key="2">
    <source>
        <dbReference type="PROSITE" id="PS01033"/>
    </source>
</evidence>
<organism evidence="5 6">
    <name type="scientific">Trichinella nativa</name>
    <dbReference type="NCBI Taxonomy" id="6335"/>
    <lineage>
        <taxon>Eukaryota</taxon>
        <taxon>Metazoa</taxon>
        <taxon>Ecdysozoa</taxon>
        <taxon>Nematoda</taxon>
        <taxon>Enoplea</taxon>
        <taxon>Dorylaimia</taxon>
        <taxon>Trichinellida</taxon>
        <taxon>Trichinellidae</taxon>
        <taxon>Trichinella</taxon>
    </lineage>
</organism>
<dbReference type="InterPro" id="IPR037518">
    <property type="entry name" value="MPN"/>
</dbReference>
<evidence type="ECO:0000259" key="4">
    <source>
        <dbReference type="PROSITE" id="PS51390"/>
    </source>
</evidence>
<dbReference type="GO" id="GO:0005576">
    <property type="term" value="C:extracellular region"/>
    <property type="evidence" value="ECO:0007669"/>
    <property type="project" value="InterPro"/>
</dbReference>
<evidence type="ECO:0000313" key="5">
    <source>
        <dbReference type="EMBL" id="KRZ60783.1"/>
    </source>
</evidence>
<keyword evidence="5" id="KW-0648">Protein biosynthesis</keyword>
<dbReference type="GO" id="GO:0003743">
    <property type="term" value="F:translation initiation factor activity"/>
    <property type="evidence" value="ECO:0007669"/>
    <property type="project" value="UniProtKB-KW"/>
</dbReference>
<dbReference type="Pfam" id="PF13012">
    <property type="entry name" value="MitMem_reg"/>
    <property type="match status" value="1"/>
</dbReference>
<dbReference type="Proteomes" id="UP000054721">
    <property type="component" value="Unassembled WGS sequence"/>
</dbReference>
<dbReference type="PROSITE" id="PS51390">
    <property type="entry name" value="WAP"/>
    <property type="match status" value="1"/>
</dbReference>
<dbReference type="InterPro" id="IPR036645">
    <property type="entry name" value="Elafin-like_sf"/>
</dbReference>
<dbReference type="PROSITE" id="PS50249">
    <property type="entry name" value="MPN"/>
    <property type="match status" value="1"/>
</dbReference>
<dbReference type="SMART" id="SM00217">
    <property type="entry name" value="WAP"/>
    <property type="match status" value="4"/>
</dbReference>
<keyword evidence="5" id="KW-0396">Initiation factor</keyword>
<dbReference type="SUPFAM" id="SSF46458">
    <property type="entry name" value="Globin-like"/>
    <property type="match status" value="1"/>
</dbReference>
<dbReference type="Gene3D" id="1.10.490.10">
    <property type="entry name" value="Globins"/>
    <property type="match status" value="1"/>
</dbReference>